<feature type="compositionally biased region" description="Basic and acidic residues" evidence="1">
    <location>
        <begin position="146"/>
        <end position="166"/>
    </location>
</feature>
<dbReference type="EMBL" id="NNAY01002658">
    <property type="protein sequence ID" value="OXU20849.1"/>
    <property type="molecule type" value="Genomic_DNA"/>
</dbReference>
<gene>
    <name evidence="2" type="ORF">TSAR_011030</name>
</gene>
<feature type="compositionally biased region" description="Acidic residues" evidence="1">
    <location>
        <begin position="87"/>
        <end position="98"/>
    </location>
</feature>
<reference evidence="2 3" key="1">
    <citation type="journal article" date="2017" name="Curr. Biol.">
        <title>The Evolution of Venom by Co-option of Single-Copy Genes.</title>
        <authorList>
            <person name="Martinson E.O."/>
            <person name="Mrinalini"/>
            <person name="Kelkar Y.D."/>
            <person name="Chang C.H."/>
            <person name="Werren J.H."/>
        </authorList>
    </citation>
    <scope>NUCLEOTIDE SEQUENCE [LARGE SCALE GENOMIC DNA]</scope>
    <source>
        <strain evidence="2 3">Alberta</strain>
        <tissue evidence="2">Whole body</tissue>
    </source>
</reference>
<organism evidence="2 3">
    <name type="scientific">Trichomalopsis sarcophagae</name>
    <dbReference type="NCBI Taxonomy" id="543379"/>
    <lineage>
        <taxon>Eukaryota</taxon>
        <taxon>Metazoa</taxon>
        <taxon>Ecdysozoa</taxon>
        <taxon>Arthropoda</taxon>
        <taxon>Hexapoda</taxon>
        <taxon>Insecta</taxon>
        <taxon>Pterygota</taxon>
        <taxon>Neoptera</taxon>
        <taxon>Endopterygota</taxon>
        <taxon>Hymenoptera</taxon>
        <taxon>Apocrita</taxon>
        <taxon>Proctotrupomorpha</taxon>
        <taxon>Chalcidoidea</taxon>
        <taxon>Pteromalidae</taxon>
        <taxon>Pteromalinae</taxon>
        <taxon>Trichomalopsis</taxon>
    </lineage>
</organism>
<evidence type="ECO:0000313" key="2">
    <source>
        <dbReference type="EMBL" id="OXU20849.1"/>
    </source>
</evidence>
<keyword evidence="3" id="KW-1185">Reference proteome</keyword>
<evidence type="ECO:0000256" key="1">
    <source>
        <dbReference type="SAM" id="MobiDB-lite"/>
    </source>
</evidence>
<feature type="compositionally biased region" description="Basic and acidic residues" evidence="1">
    <location>
        <begin position="69"/>
        <end position="81"/>
    </location>
</feature>
<protein>
    <submittedName>
        <fullName evidence="2">Uncharacterized protein</fullName>
    </submittedName>
</protein>
<evidence type="ECO:0000313" key="3">
    <source>
        <dbReference type="Proteomes" id="UP000215335"/>
    </source>
</evidence>
<comment type="caution">
    <text evidence="2">The sequence shown here is derived from an EMBL/GenBank/DDBJ whole genome shotgun (WGS) entry which is preliminary data.</text>
</comment>
<dbReference type="AlphaFoldDB" id="A0A232ER53"/>
<feature type="compositionally biased region" description="Basic and acidic residues" evidence="1">
    <location>
        <begin position="99"/>
        <end position="117"/>
    </location>
</feature>
<proteinExistence type="predicted"/>
<feature type="compositionally biased region" description="Basic and acidic residues" evidence="1">
    <location>
        <begin position="26"/>
        <end position="40"/>
    </location>
</feature>
<name>A0A232ER53_9HYME</name>
<sequence>MGNKFYISEKSCFEHNAECDENFGIPDKEEEKMEEKDKSADNVMDDLMNLSLEKIHENAEKQGYSATHAKLESPSKNDHETSLPGELEFDNFEESLGLDEEHQRKAEKQGDPARDATLESSSTNDHETSLPGELELDNFKESLGLDEEHQRKADAEKQGDPARDATLESSSTNEDETSLPDNAKLGSFSLELDDKHHRKADREKQEGSISIFSEDNREFSFQTDKVNAESKIKKISGTISKNQIPENKTRLELPESNESSTLDIAIQKKSKVTPVYKTVGKEIDICNVEMDPIKESWKTYWNED</sequence>
<dbReference type="Proteomes" id="UP000215335">
    <property type="component" value="Unassembled WGS sequence"/>
</dbReference>
<accession>A0A232ER53</accession>
<feature type="region of interest" description="Disordered" evidence="1">
    <location>
        <begin position="57"/>
        <end position="190"/>
    </location>
</feature>
<feature type="region of interest" description="Disordered" evidence="1">
    <location>
        <begin position="23"/>
        <end position="44"/>
    </location>
</feature>